<dbReference type="PROSITE" id="PS00108">
    <property type="entry name" value="PROTEIN_KINASE_ST"/>
    <property type="match status" value="1"/>
</dbReference>
<comment type="caution">
    <text evidence="15">The sequence shown here is derived from an EMBL/GenBank/DDBJ whole genome shotgun (WGS) entry which is preliminary data.</text>
</comment>
<keyword evidence="5" id="KW-0808">Transferase</keyword>
<evidence type="ECO:0000256" key="9">
    <source>
        <dbReference type="ARBA" id="ARBA00047899"/>
    </source>
</evidence>
<evidence type="ECO:0000256" key="5">
    <source>
        <dbReference type="ARBA" id="ARBA00022679"/>
    </source>
</evidence>
<dbReference type="SMART" id="SM00220">
    <property type="entry name" value="S_TKc"/>
    <property type="match status" value="1"/>
</dbReference>
<dbReference type="Pfam" id="PF00069">
    <property type="entry name" value="Pkinase"/>
    <property type="match status" value="2"/>
</dbReference>
<dbReference type="EC" id="2.7.11.1" evidence="2"/>
<feature type="region of interest" description="Disordered" evidence="12">
    <location>
        <begin position="1"/>
        <end position="46"/>
    </location>
</feature>
<evidence type="ECO:0000313" key="15">
    <source>
        <dbReference type="EMBL" id="KAK6164450.1"/>
    </source>
</evidence>
<dbReference type="InterPro" id="IPR017441">
    <property type="entry name" value="Protein_kinase_ATP_BS"/>
</dbReference>
<dbReference type="Gene3D" id="3.30.200.20">
    <property type="entry name" value="Phosphorylase Kinase, domain 1"/>
    <property type="match status" value="1"/>
</dbReference>
<keyword evidence="16" id="KW-1185">Reference proteome</keyword>
<dbReference type="PANTHER" id="PTHR22988">
    <property type="entry name" value="MYOTONIC DYSTROPHY S/T KINASE-RELATED"/>
    <property type="match status" value="1"/>
</dbReference>
<dbReference type="InterPro" id="IPR059233">
    <property type="entry name" value="MobB_NdrA/B/Cbk1"/>
</dbReference>
<evidence type="ECO:0000256" key="6">
    <source>
        <dbReference type="ARBA" id="ARBA00022741"/>
    </source>
</evidence>
<evidence type="ECO:0000256" key="2">
    <source>
        <dbReference type="ARBA" id="ARBA00012513"/>
    </source>
</evidence>
<dbReference type="EMBL" id="JABTTQ020000001">
    <property type="protein sequence ID" value="KAK6164450.1"/>
    <property type="molecule type" value="Genomic_DNA"/>
</dbReference>
<evidence type="ECO:0000313" key="16">
    <source>
        <dbReference type="Proteomes" id="UP001318860"/>
    </source>
</evidence>
<keyword evidence="6 11" id="KW-0547">Nucleotide-binding</keyword>
<evidence type="ECO:0000256" key="11">
    <source>
        <dbReference type="PROSITE-ProRule" id="PRU10141"/>
    </source>
</evidence>
<evidence type="ECO:0000256" key="4">
    <source>
        <dbReference type="ARBA" id="ARBA00022553"/>
    </source>
</evidence>
<comment type="similarity">
    <text evidence="1">Belongs to the protein kinase superfamily. AGC Ser/Thr protein kinase family.</text>
</comment>
<dbReference type="Pfam" id="PF00433">
    <property type="entry name" value="Pkinase_C"/>
    <property type="match status" value="1"/>
</dbReference>
<evidence type="ECO:0000259" key="13">
    <source>
        <dbReference type="PROSITE" id="PS50011"/>
    </source>
</evidence>
<dbReference type="InterPro" id="IPR008271">
    <property type="entry name" value="Ser/Thr_kinase_AS"/>
</dbReference>
<evidence type="ECO:0000259" key="14">
    <source>
        <dbReference type="PROSITE" id="PS51285"/>
    </source>
</evidence>
<dbReference type="InterPro" id="IPR050839">
    <property type="entry name" value="Rho-assoc_Ser/Thr_Kinase"/>
</dbReference>
<proteinExistence type="inferred from homology"/>
<dbReference type="PROSITE" id="PS00107">
    <property type="entry name" value="PROTEIN_KINASE_ATP"/>
    <property type="match status" value="1"/>
</dbReference>
<evidence type="ECO:0000256" key="7">
    <source>
        <dbReference type="ARBA" id="ARBA00022777"/>
    </source>
</evidence>
<dbReference type="PROSITE" id="PS50011">
    <property type="entry name" value="PROTEIN_KINASE_DOM"/>
    <property type="match status" value="1"/>
</dbReference>
<comment type="catalytic activity">
    <reaction evidence="9">
        <text>L-threonyl-[protein] + ATP = O-phospho-L-threonyl-[protein] + ADP + H(+)</text>
        <dbReference type="Rhea" id="RHEA:46608"/>
        <dbReference type="Rhea" id="RHEA-COMP:11060"/>
        <dbReference type="Rhea" id="RHEA-COMP:11605"/>
        <dbReference type="ChEBI" id="CHEBI:15378"/>
        <dbReference type="ChEBI" id="CHEBI:30013"/>
        <dbReference type="ChEBI" id="CHEBI:30616"/>
        <dbReference type="ChEBI" id="CHEBI:61977"/>
        <dbReference type="ChEBI" id="CHEBI:456216"/>
        <dbReference type="EC" id="2.7.11.1"/>
    </reaction>
</comment>
<dbReference type="InterPro" id="IPR000719">
    <property type="entry name" value="Prot_kinase_dom"/>
</dbReference>
<gene>
    <name evidence="15" type="ORF">DH2020_001314</name>
</gene>
<feature type="domain" description="AGC-kinase C-terminal" evidence="14">
    <location>
        <begin position="421"/>
        <end position="493"/>
    </location>
</feature>
<feature type="compositionally biased region" description="Polar residues" evidence="12">
    <location>
        <begin position="36"/>
        <end position="46"/>
    </location>
</feature>
<dbReference type="CDD" id="cd05599">
    <property type="entry name" value="STKc_NDR_like"/>
    <property type="match status" value="1"/>
</dbReference>
<dbReference type="InterPro" id="IPR011009">
    <property type="entry name" value="Kinase-like_dom_sf"/>
</dbReference>
<name>A0ABR0XZP5_REHGL</name>
<dbReference type="InterPro" id="IPR000961">
    <property type="entry name" value="AGC-kinase_C"/>
</dbReference>
<keyword evidence="3" id="KW-0723">Serine/threonine-protein kinase</keyword>
<protein>
    <recommendedName>
        <fullName evidence="2">non-specific serine/threonine protein kinase</fullName>
        <ecNumber evidence="2">2.7.11.1</ecNumber>
    </recommendedName>
</protein>
<reference evidence="15 16" key="1">
    <citation type="journal article" date="2021" name="Comput. Struct. Biotechnol. J.">
        <title>De novo genome assembly of the potent medicinal plant Rehmannia glutinosa using nanopore technology.</title>
        <authorList>
            <person name="Ma L."/>
            <person name="Dong C."/>
            <person name="Song C."/>
            <person name="Wang X."/>
            <person name="Zheng X."/>
            <person name="Niu Y."/>
            <person name="Chen S."/>
            <person name="Feng W."/>
        </authorList>
    </citation>
    <scope>NUCLEOTIDE SEQUENCE [LARGE SCALE GENOMIC DNA]</scope>
    <source>
        <strain evidence="15">DH-2019</strain>
    </source>
</reference>
<dbReference type="CDD" id="cd21742">
    <property type="entry name" value="MobB_NDR_LATS-like"/>
    <property type="match status" value="1"/>
</dbReference>
<feature type="binding site" evidence="11">
    <location>
        <position position="148"/>
    </location>
    <ligand>
        <name>ATP</name>
        <dbReference type="ChEBI" id="CHEBI:30616"/>
    </ligand>
</feature>
<evidence type="ECO:0000256" key="3">
    <source>
        <dbReference type="ARBA" id="ARBA00022527"/>
    </source>
</evidence>
<comment type="catalytic activity">
    <reaction evidence="10">
        <text>L-seryl-[protein] + ATP = O-phospho-L-seryl-[protein] + ADP + H(+)</text>
        <dbReference type="Rhea" id="RHEA:17989"/>
        <dbReference type="Rhea" id="RHEA-COMP:9863"/>
        <dbReference type="Rhea" id="RHEA-COMP:11604"/>
        <dbReference type="ChEBI" id="CHEBI:15378"/>
        <dbReference type="ChEBI" id="CHEBI:29999"/>
        <dbReference type="ChEBI" id="CHEBI:30616"/>
        <dbReference type="ChEBI" id="CHEBI:83421"/>
        <dbReference type="ChEBI" id="CHEBI:456216"/>
        <dbReference type="EC" id="2.7.11.1"/>
    </reaction>
</comment>
<dbReference type="Proteomes" id="UP001318860">
    <property type="component" value="Unassembled WGS sequence"/>
</dbReference>
<feature type="domain" description="Protein kinase" evidence="13">
    <location>
        <begin position="119"/>
        <end position="420"/>
    </location>
</feature>
<evidence type="ECO:0000256" key="1">
    <source>
        <dbReference type="ARBA" id="ARBA00009903"/>
    </source>
</evidence>
<evidence type="ECO:0000256" key="8">
    <source>
        <dbReference type="ARBA" id="ARBA00022840"/>
    </source>
</evidence>
<dbReference type="SMART" id="SM00133">
    <property type="entry name" value="S_TK_X"/>
    <property type="match status" value="1"/>
</dbReference>
<keyword evidence="4" id="KW-0597">Phosphoprotein</keyword>
<dbReference type="Gene3D" id="1.10.510.10">
    <property type="entry name" value="Transferase(Phosphotransferase) domain 1"/>
    <property type="match status" value="1"/>
</dbReference>
<organism evidence="15 16">
    <name type="scientific">Rehmannia glutinosa</name>
    <name type="common">Chinese foxglove</name>
    <dbReference type="NCBI Taxonomy" id="99300"/>
    <lineage>
        <taxon>Eukaryota</taxon>
        <taxon>Viridiplantae</taxon>
        <taxon>Streptophyta</taxon>
        <taxon>Embryophyta</taxon>
        <taxon>Tracheophyta</taxon>
        <taxon>Spermatophyta</taxon>
        <taxon>Magnoliopsida</taxon>
        <taxon>eudicotyledons</taxon>
        <taxon>Gunneridae</taxon>
        <taxon>Pentapetalae</taxon>
        <taxon>asterids</taxon>
        <taxon>lamiids</taxon>
        <taxon>Lamiales</taxon>
        <taxon>Orobanchaceae</taxon>
        <taxon>Rehmannieae</taxon>
        <taxon>Rehmannia</taxon>
    </lineage>
</organism>
<sequence>MDSAKSWFQKFQPRDRLRSSTRKKDSMGSGREEPKSLSTEEASTLTKQRVAAAKQYIENHYKEQMKNLQERRERRNLLEKKLADADVSEEDQTNLLKFLEKKETEYMRLQRHKMGADDFELLTMIGKGAFGEVRVCREKNTGSVYAMKKLKKSEMLRRGQVEHVKAERNLLAEVDSNCIVKLYCSFQDDEFLYLVMEYLPGGDMMTLLMRKDTLTEDEARFYIAETVLAIESIHKHNYIHRDIKPDNLLLDRHGHLRLSDFGLCKPLDCSTIQEDFSVGDSFNGTSRSDAPKRSQQEQLQHWQKNRRTLVSLAKVQAYSTVGTPDYIAPEVLLKKGYGMECDWWSLGAIMFEMLVGYPPFYSDDPMSTCRKIVNWRTHLKFPEEAKLSLEAKDLISKLLCSVNQRLGSNGADEIKAHSWFNGVDWDNIYHMEAAFIPEVKDELDTQNFEKFEESEHHNQTSSKSGPWRKMLSSKDINFVGYTYKNFEIVNDYQVPGMAELKKKNTKSKRPTIKALFGMCICSI</sequence>
<evidence type="ECO:0000256" key="12">
    <source>
        <dbReference type="SAM" id="MobiDB-lite"/>
    </source>
</evidence>
<keyword evidence="7" id="KW-0418">Kinase</keyword>
<dbReference type="PROSITE" id="PS51285">
    <property type="entry name" value="AGC_KINASE_CTER"/>
    <property type="match status" value="1"/>
</dbReference>
<dbReference type="PANTHER" id="PTHR22988:SF76">
    <property type="entry name" value="CHROMOSOME UNDETERMINED SCAFFOLD_135, WHOLE GENOME SHOTGUN SEQUENCE"/>
    <property type="match status" value="1"/>
</dbReference>
<feature type="compositionally biased region" description="Basic and acidic residues" evidence="12">
    <location>
        <begin position="12"/>
        <end position="35"/>
    </location>
</feature>
<accession>A0ABR0XZP5</accession>
<keyword evidence="8 11" id="KW-0067">ATP-binding</keyword>
<dbReference type="SUPFAM" id="SSF56112">
    <property type="entry name" value="Protein kinase-like (PK-like)"/>
    <property type="match status" value="1"/>
</dbReference>
<evidence type="ECO:0000256" key="10">
    <source>
        <dbReference type="ARBA" id="ARBA00048679"/>
    </source>
</evidence>
<dbReference type="InterPro" id="IPR017892">
    <property type="entry name" value="Pkinase_C"/>
</dbReference>